<feature type="domain" description="SnoaL-like" evidence="1">
    <location>
        <begin position="9"/>
        <end position="84"/>
    </location>
</feature>
<sequence length="107" mass="11330">MTEQVSAAVQRLLDAANDGDIDAFLAGFTTGGVVDDWGRDFRGADRIRAWSDAEFIGKQVALDVGAVQRRGGETVVTAQVGGNGFNGPSHFAFLVDGDLVSRMTIRA</sequence>
<dbReference type="EMBL" id="JBICRM010000039">
    <property type="protein sequence ID" value="MFG1709723.1"/>
    <property type="molecule type" value="Genomic_DNA"/>
</dbReference>
<gene>
    <name evidence="2" type="ORF">ACFLIM_41740</name>
</gene>
<dbReference type="Proteomes" id="UP001603978">
    <property type="component" value="Unassembled WGS sequence"/>
</dbReference>
<comment type="caution">
    <text evidence="2">The sequence shown here is derived from an EMBL/GenBank/DDBJ whole genome shotgun (WGS) entry which is preliminary data.</text>
</comment>
<evidence type="ECO:0000313" key="3">
    <source>
        <dbReference type="Proteomes" id="UP001603978"/>
    </source>
</evidence>
<dbReference type="Pfam" id="PF12680">
    <property type="entry name" value="SnoaL_2"/>
    <property type="match status" value="1"/>
</dbReference>
<dbReference type="Gene3D" id="3.10.450.50">
    <property type="match status" value="1"/>
</dbReference>
<proteinExistence type="predicted"/>
<keyword evidence="3" id="KW-1185">Reference proteome</keyword>
<dbReference type="InterPro" id="IPR037401">
    <property type="entry name" value="SnoaL-like"/>
</dbReference>
<dbReference type="RefSeq" id="WP_393174773.1">
    <property type="nucleotide sequence ID" value="NZ_JBICRM010000039.1"/>
</dbReference>
<accession>A0ABW7ARS8</accession>
<organism evidence="2 3">
    <name type="scientific">Nonomuraea marmarensis</name>
    <dbReference type="NCBI Taxonomy" id="3351344"/>
    <lineage>
        <taxon>Bacteria</taxon>
        <taxon>Bacillati</taxon>
        <taxon>Actinomycetota</taxon>
        <taxon>Actinomycetes</taxon>
        <taxon>Streptosporangiales</taxon>
        <taxon>Streptosporangiaceae</taxon>
        <taxon>Nonomuraea</taxon>
    </lineage>
</organism>
<evidence type="ECO:0000313" key="2">
    <source>
        <dbReference type="EMBL" id="MFG1709723.1"/>
    </source>
</evidence>
<dbReference type="SUPFAM" id="SSF54427">
    <property type="entry name" value="NTF2-like"/>
    <property type="match status" value="1"/>
</dbReference>
<protein>
    <submittedName>
        <fullName evidence="2">Nuclear transport factor 2 family protein</fullName>
    </submittedName>
</protein>
<dbReference type="InterPro" id="IPR032710">
    <property type="entry name" value="NTF2-like_dom_sf"/>
</dbReference>
<evidence type="ECO:0000259" key="1">
    <source>
        <dbReference type="Pfam" id="PF12680"/>
    </source>
</evidence>
<name>A0ABW7ARS8_9ACTN</name>
<reference evidence="2 3" key="1">
    <citation type="submission" date="2024-10" db="EMBL/GenBank/DDBJ databases">
        <authorList>
            <person name="Topkara A.R."/>
            <person name="Saygin H."/>
        </authorList>
    </citation>
    <scope>NUCLEOTIDE SEQUENCE [LARGE SCALE GENOMIC DNA]</scope>
    <source>
        <strain evidence="2 3">M3C6</strain>
    </source>
</reference>